<dbReference type="GO" id="GO:0043565">
    <property type="term" value="F:sequence-specific DNA binding"/>
    <property type="evidence" value="ECO:0007669"/>
    <property type="project" value="InterPro"/>
</dbReference>
<keyword evidence="5" id="KW-0614">Plasmid</keyword>
<keyword evidence="3" id="KW-0804">Transcription</keyword>
<dbReference type="Proteomes" id="UP000397656">
    <property type="component" value="Plasmid pRK1-2"/>
</dbReference>
<dbReference type="PROSITE" id="PS01124">
    <property type="entry name" value="HTH_ARAC_FAMILY_2"/>
    <property type="match status" value="1"/>
</dbReference>
<dbReference type="PROSITE" id="PS00041">
    <property type="entry name" value="HTH_ARAC_FAMILY_1"/>
    <property type="match status" value="1"/>
</dbReference>
<dbReference type="InterPro" id="IPR009057">
    <property type="entry name" value="Homeodomain-like_sf"/>
</dbReference>
<reference evidence="5 6" key="1">
    <citation type="submission" date="2020-10" db="EMBL/GenBank/DDBJ databases">
        <title>Complete genome sequence of Cupriavidus basilensis CCUG 49340T.</title>
        <authorList>
            <person name="Salva-Serra F."/>
            <person name="Donoso R.A."/>
            <person name="Cho K.H."/>
            <person name="Yoo J.A."/>
            <person name="Lee K."/>
            <person name="Yoon S.-H."/>
            <person name="Perez-Pantoja D."/>
            <person name="Moore E.R.B."/>
        </authorList>
    </citation>
    <scope>NUCLEOTIDE SEQUENCE [LARGE SCALE GENOMIC DNA]</scope>
    <source>
        <strain evidence="6">CCUG 49340</strain>
        <plasmid evidence="5 6">pRK1-2</plasmid>
    </source>
</reference>
<organism evidence="5 6">
    <name type="scientific">Cupriavidus basilensis</name>
    <dbReference type="NCBI Taxonomy" id="68895"/>
    <lineage>
        <taxon>Bacteria</taxon>
        <taxon>Pseudomonadati</taxon>
        <taxon>Pseudomonadota</taxon>
        <taxon>Betaproteobacteria</taxon>
        <taxon>Burkholderiales</taxon>
        <taxon>Burkholderiaceae</taxon>
        <taxon>Cupriavidus</taxon>
    </lineage>
</organism>
<keyword evidence="2" id="KW-0238">DNA-binding</keyword>
<evidence type="ECO:0000256" key="1">
    <source>
        <dbReference type="ARBA" id="ARBA00023015"/>
    </source>
</evidence>
<gene>
    <name evidence="5" type="ORF">F7R26_037775</name>
</gene>
<feature type="domain" description="HTH araC/xylS-type" evidence="4">
    <location>
        <begin position="222"/>
        <end position="322"/>
    </location>
</feature>
<dbReference type="RefSeq" id="WP_150991968.1">
    <property type="nucleotide sequence ID" value="NZ_CP062806.1"/>
</dbReference>
<proteinExistence type="predicted"/>
<dbReference type="PANTHER" id="PTHR46796">
    <property type="entry name" value="HTH-TYPE TRANSCRIPTIONAL ACTIVATOR RHAS-RELATED"/>
    <property type="match status" value="1"/>
</dbReference>
<name>A0A643FLD0_9BURK</name>
<dbReference type="EMBL" id="CP062806">
    <property type="protein sequence ID" value="QOT82048.1"/>
    <property type="molecule type" value="Genomic_DNA"/>
</dbReference>
<dbReference type="GO" id="GO:0003700">
    <property type="term" value="F:DNA-binding transcription factor activity"/>
    <property type="evidence" value="ECO:0007669"/>
    <property type="project" value="InterPro"/>
</dbReference>
<dbReference type="InterPro" id="IPR018060">
    <property type="entry name" value="HTH_AraC"/>
</dbReference>
<dbReference type="PANTHER" id="PTHR46796:SF12">
    <property type="entry name" value="HTH-TYPE DNA-BINDING TRANSCRIPTIONAL ACTIVATOR EUTR"/>
    <property type="match status" value="1"/>
</dbReference>
<evidence type="ECO:0000259" key="4">
    <source>
        <dbReference type="PROSITE" id="PS01124"/>
    </source>
</evidence>
<dbReference type="AlphaFoldDB" id="A0A643FLD0"/>
<dbReference type="GeneID" id="98406723"/>
<evidence type="ECO:0000313" key="6">
    <source>
        <dbReference type="Proteomes" id="UP000397656"/>
    </source>
</evidence>
<dbReference type="Gene3D" id="1.10.10.60">
    <property type="entry name" value="Homeodomain-like"/>
    <property type="match status" value="1"/>
</dbReference>
<evidence type="ECO:0000256" key="2">
    <source>
        <dbReference type="ARBA" id="ARBA00023125"/>
    </source>
</evidence>
<dbReference type="SMART" id="SM00342">
    <property type="entry name" value="HTH_ARAC"/>
    <property type="match status" value="1"/>
</dbReference>
<dbReference type="Pfam" id="PF12833">
    <property type="entry name" value="HTH_18"/>
    <property type="match status" value="1"/>
</dbReference>
<protein>
    <submittedName>
        <fullName evidence="5">Helix-turn-helix domain-containing protein</fullName>
    </submittedName>
</protein>
<dbReference type="SUPFAM" id="SSF46689">
    <property type="entry name" value="Homeodomain-like"/>
    <property type="match status" value="1"/>
</dbReference>
<evidence type="ECO:0000313" key="5">
    <source>
        <dbReference type="EMBL" id="QOT82048.1"/>
    </source>
</evidence>
<geneLocation type="plasmid" evidence="5 6">
    <name>pRK1-2</name>
</geneLocation>
<evidence type="ECO:0000256" key="3">
    <source>
        <dbReference type="ARBA" id="ARBA00023163"/>
    </source>
</evidence>
<dbReference type="InterPro" id="IPR018062">
    <property type="entry name" value="HTH_AraC-typ_CS"/>
</dbReference>
<keyword evidence="1" id="KW-0805">Transcription regulation</keyword>
<dbReference type="InterPro" id="IPR050204">
    <property type="entry name" value="AraC_XylS_family_regulators"/>
</dbReference>
<accession>A0A643FLD0</accession>
<sequence length="335" mass="37499">MHNLTDTPIESNPYLLGYHRTHDVEEHANSYNHWDVRLDQLSSGKFEGEVISLQLDGMQMMRDRANQSISKNGASSPSSITFSLSLKGPDAFRCAGRRLDDVSHLIARSSQHPEIQAPKDSDVLYIDLDEAELAEALGRQRRKFRLEDLPKCYRRSQTGDPEGLAQLARGLLDSRMLGSPILNHAGLLNGVRDAVLLNVLDLLDADIDCPPLTPTARKRTVDRARAYAETPRDSPLSILELCNFVGASRRKLQYSFQEIVGINPVAYLRTIRLNAVHRALLQSAHPCSVQDIALSWGFLHLSRFAIDYAKLFGEKPSETVRRVRGCVDRNFAKTG</sequence>